<dbReference type="Proteomes" id="UP000185426">
    <property type="component" value="Plasmid unnamed1"/>
</dbReference>
<accession>A0A1L6ZP88</accession>
<evidence type="ECO:0000313" key="2">
    <source>
        <dbReference type="Proteomes" id="UP000185426"/>
    </source>
</evidence>
<dbReference type="AlphaFoldDB" id="A0A1L6ZP88"/>
<evidence type="ECO:0000313" key="1">
    <source>
        <dbReference type="EMBL" id="APT48329.1"/>
    </source>
</evidence>
<protein>
    <submittedName>
        <fullName evidence="1">Uncharacterized protein</fullName>
    </submittedName>
</protein>
<name>A0A1L6ZP88_BACIA</name>
<reference evidence="1 2" key="1">
    <citation type="submission" date="2016-05" db="EMBL/GenBank/DDBJ databases">
        <title>Complete Genome and Methylome Analysis of Psychrotrophic Bacterial Isolates from Antarctic Lake Untersee.</title>
        <authorList>
            <person name="Fomenkov A."/>
            <person name="Akimov V.N."/>
            <person name="Vasilyeva L.V."/>
            <person name="Andersen D."/>
            <person name="Vincze T."/>
            <person name="Roberts R.J."/>
        </authorList>
    </citation>
    <scope>NUCLEOTIDE SEQUENCE [LARGE SCALE GENOMIC DNA]</scope>
    <source>
        <strain evidence="1 2">U14-5</strain>
        <plasmid evidence="1 2">unnamed1</plasmid>
    </source>
</reference>
<geneLocation type="plasmid" evidence="1 2">
    <name>unnamed1</name>
</geneLocation>
<gene>
    <name evidence="1" type="ORF">BSA145_20920</name>
</gene>
<dbReference type="RefSeq" id="WP_075623756.1">
    <property type="nucleotide sequence ID" value="NZ_CP015608.1"/>
</dbReference>
<dbReference type="EMBL" id="CP015608">
    <property type="protein sequence ID" value="APT48329.1"/>
    <property type="molecule type" value="Genomic_DNA"/>
</dbReference>
<organism evidence="1 2">
    <name type="scientific">Bacillus safensis</name>
    <dbReference type="NCBI Taxonomy" id="561879"/>
    <lineage>
        <taxon>Bacteria</taxon>
        <taxon>Bacillati</taxon>
        <taxon>Bacillota</taxon>
        <taxon>Bacilli</taxon>
        <taxon>Bacillales</taxon>
        <taxon>Bacillaceae</taxon>
        <taxon>Bacillus</taxon>
    </lineage>
</organism>
<sequence>MKFENLNETNSTITTFEGREYRTTQNPFVNKDGTHYLAKALDQSNNDCLIKWKITHDDYENIDVESKVCDWENPVKVYFKISEEAFQSRICTSNETQ</sequence>
<proteinExistence type="predicted"/>
<keyword evidence="1" id="KW-0614">Plasmid</keyword>